<comment type="catalytic activity">
    <reaction evidence="19">
        <text>L-threonyl-[protein] + ATP = O-phospho-L-threonyl-[protein] + ADP + H(+)</text>
        <dbReference type="Rhea" id="RHEA:46608"/>
        <dbReference type="Rhea" id="RHEA-COMP:11060"/>
        <dbReference type="Rhea" id="RHEA-COMP:11605"/>
        <dbReference type="ChEBI" id="CHEBI:15378"/>
        <dbReference type="ChEBI" id="CHEBI:30013"/>
        <dbReference type="ChEBI" id="CHEBI:30616"/>
        <dbReference type="ChEBI" id="CHEBI:61977"/>
        <dbReference type="ChEBI" id="CHEBI:456216"/>
        <dbReference type="EC" id="2.7.11.1"/>
    </reaction>
</comment>
<name>A0AA39VP32_ACESA</name>
<evidence type="ECO:0000256" key="8">
    <source>
        <dbReference type="ARBA" id="ARBA00022679"/>
    </source>
</evidence>
<keyword evidence="10" id="KW-0732">Signal</keyword>
<feature type="domain" description="Legume lectin" evidence="24">
    <location>
        <begin position="24"/>
        <end position="281"/>
    </location>
</feature>
<dbReference type="FunFam" id="2.60.120.200:FF:000086">
    <property type="entry name" value="L-type lectin-domain containing receptor kinase S.4"/>
    <property type="match status" value="1"/>
</dbReference>
<keyword evidence="9 22" id="KW-0812">Transmembrane</keyword>
<dbReference type="PANTHER" id="PTHR27007">
    <property type="match status" value="1"/>
</dbReference>
<evidence type="ECO:0000256" key="20">
    <source>
        <dbReference type="ARBA" id="ARBA00048679"/>
    </source>
</evidence>
<dbReference type="GO" id="GO:0030246">
    <property type="term" value="F:carbohydrate binding"/>
    <property type="evidence" value="ECO:0007669"/>
    <property type="project" value="UniProtKB-KW"/>
</dbReference>
<sequence length="518" mass="56550">MTKPIAVLFVTHIFFLFFIPSFALDFLYNSFGTITNGTDLLLINDARLDSSVVRLTNDSNQFSFGRVYHPQKLTMKPSSNSTTLSSFSTSFVFSVLPEIASSPGFGLCFVLTNFTSPPGAIASQYFGLFTDATVPVVAPLLAVEFDTGRNPEFNDPDDNHIGIDLNNIDSIQFAPAGYYINSSSNGSFVPVSMKSGQNIHAWIDFDGTNFEINVTIAPTGVPKPSIPTLNYKNPVIANYVSNEMFVGFSASKTNWIEAQRILAWSLSDTGVAREINTTNLPVFSLSSPSSSLSEGAIAGIVVGCVVFVIICASGGFWFWRKYILKDQEEEEIEDWELEYWPHRFSYEELSNATDGFSKENLLGSGYLAPELAKIAAPTSASDVYSFGVVILEVACGRRPVDMTKEDDDEAVLMDWVRELYGQGRLIEAADRRIREEYEVEEMEMALKLGLACCHPDPVKRPSMKDVVAILVGADADAATPKELLGELARGGGEDVGGSSGGGWRVSTEEAPLQPEPPV</sequence>
<evidence type="ECO:0000256" key="10">
    <source>
        <dbReference type="ARBA" id="ARBA00022729"/>
    </source>
</evidence>
<reference evidence="25" key="2">
    <citation type="submission" date="2023-06" db="EMBL/GenBank/DDBJ databases">
        <authorList>
            <person name="Swenson N.G."/>
            <person name="Wegrzyn J.L."/>
            <person name="Mcevoy S.L."/>
        </authorList>
    </citation>
    <scope>NUCLEOTIDE SEQUENCE</scope>
    <source>
        <strain evidence="25">NS2018</strain>
        <tissue evidence="25">Leaf</tissue>
    </source>
</reference>
<dbReference type="InterPro" id="IPR019825">
    <property type="entry name" value="Lectin_legB_Mn/Ca_BS"/>
</dbReference>
<evidence type="ECO:0000256" key="19">
    <source>
        <dbReference type="ARBA" id="ARBA00047899"/>
    </source>
</evidence>
<comment type="caution">
    <text evidence="25">The sequence shown here is derived from an EMBL/GenBank/DDBJ whole genome shotgun (WGS) entry which is preliminary data.</text>
</comment>
<keyword evidence="18" id="KW-0325">Glycoprotein</keyword>
<dbReference type="InterPro" id="IPR001220">
    <property type="entry name" value="Legume_lectin_dom"/>
</dbReference>
<evidence type="ECO:0000256" key="4">
    <source>
        <dbReference type="ARBA" id="ARBA00010217"/>
    </source>
</evidence>
<evidence type="ECO:0000259" key="24">
    <source>
        <dbReference type="Pfam" id="PF00139"/>
    </source>
</evidence>
<proteinExistence type="inferred from homology"/>
<dbReference type="GO" id="GO:0005524">
    <property type="term" value="F:ATP binding"/>
    <property type="evidence" value="ECO:0007669"/>
    <property type="project" value="UniProtKB-KW"/>
</dbReference>
<dbReference type="Pfam" id="PF00069">
    <property type="entry name" value="Pkinase"/>
    <property type="match status" value="1"/>
</dbReference>
<keyword evidence="7" id="KW-0723">Serine/threonine-protein kinase</keyword>
<dbReference type="InterPro" id="IPR011009">
    <property type="entry name" value="Kinase-like_dom_sf"/>
</dbReference>
<evidence type="ECO:0000256" key="12">
    <source>
        <dbReference type="ARBA" id="ARBA00022741"/>
    </source>
</evidence>
<keyword evidence="13" id="KW-0418">Kinase</keyword>
<keyword evidence="16 22" id="KW-0472">Membrane</keyword>
<keyword evidence="11" id="KW-0430">Lectin</keyword>
<dbReference type="SUPFAM" id="SSF49899">
    <property type="entry name" value="Concanavalin A-like lectins/glucanases"/>
    <property type="match status" value="1"/>
</dbReference>
<evidence type="ECO:0000256" key="3">
    <source>
        <dbReference type="ARBA" id="ARBA00008536"/>
    </source>
</evidence>
<evidence type="ECO:0000256" key="13">
    <source>
        <dbReference type="ARBA" id="ARBA00022777"/>
    </source>
</evidence>
<evidence type="ECO:0000256" key="22">
    <source>
        <dbReference type="SAM" id="Phobius"/>
    </source>
</evidence>
<evidence type="ECO:0000256" key="18">
    <source>
        <dbReference type="ARBA" id="ARBA00023180"/>
    </source>
</evidence>
<comment type="catalytic activity">
    <reaction evidence="20">
        <text>L-seryl-[protein] + ATP = O-phospho-L-seryl-[protein] + ADP + H(+)</text>
        <dbReference type="Rhea" id="RHEA:17989"/>
        <dbReference type="Rhea" id="RHEA-COMP:9863"/>
        <dbReference type="Rhea" id="RHEA-COMP:11604"/>
        <dbReference type="ChEBI" id="CHEBI:15378"/>
        <dbReference type="ChEBI" id="CHEBI:29999"/>
        <dbReference type="ChEBI" id="CHEBI:30616"/>
        <dbReference type="ChEBI" id="CHEBI:83421"/>
        <dbReference type="ChEBI" id="CHEBI:456216"/>
        <dbReference type="EC" id="2.7.11.1"/>
    </reaction>
</comment>
<evidence type="ECO:0000256" key="14">
    <source>
        <dbReference type="ARBA" id="ARBA00022840"/>
    </source>
</evidence>
<evidence type="ECO:0000256" key="5">
    <source>
        <dbReference type="ARBA" id="ARBA00012513"/>
    </source>
</evidence>
<dbReference type="EC" id="2.7.11.1" evidence="5"/>
<evidence type="ECO:0000256" key="16">
    <source>
        <dbReference type="ARBA" id="ARBA00023136"/>
    </source>
</evidence>
<dbReference type="EMBL" id="JAUESC010000382">
    <property type="protein sequence ID" value="KAK0587427.1"/>
    <property type="molecule type" value="Genomic_DNA"/>
</dbReference>
<evidence type="ECO:0000256" key="2">
    <source>
        <dbReference type="ARBA" id="ARBA00004479"/>
    </source>
</evidence>
<gene>
    <name evidence="25" type="ORF">LWI29_022653</name>
</gene>
<comment type="subcellular location">
    <subcellularLocation>
        <location evidence="1">Cell membrane</location>
    </subcellularLocation>
    <subcellularLocation>
        <location evidence="2">Membrane</location>
        <topology evidence="2">Single-pass type I membrane protein</topology>
    </subcellularLocation>
</comment>
<evidence type="ECO:0000256" key="11">
    <source>
        <dbReference type="ARBA" id="ARBA00022734"/>
    </source>
</evidence>
<feature type="compositionally biased region" description="Gly residues" evidence="21">
    <location>
        <begin position="488"/>
        <end position="503"/>
    </location>
</feature>
<feature type="transmembrane region" description="Helical" evidence="22">
    <location>
        <begin position="296"/>
        <end position="319"/>
    </location>
</feature>
<dbReference type="SUPFAM" id="SSF56112">
    <property type="entry name" value="Protein kinase-like (PK-like)"/>
    <property type="match status" value="1"/>
</dbReference>
<reference evidence="25" key="1">
    <citation type="journal article" date="2022" name="Plant J.">
        <title>Strategies of tolerance reflected in two North American maple genomes.</title>
        <authorList>
            <person name="McEvoy S.L."/>
            <person name="Sezen U.U."/>
            <person name="Trouern-Trend A."/>
            <person name="McMahon S.M."/>
            <person name="Schaberg P.G."/>
            <person name="Yang J."/>
            <person name="Wegrzyn J.L."/>
            <person name="Swenson N.G."/>
        </authorList>
    </citation>
    <scope>NUCLEOTIDE SEQUENCE</scope>
    <source>
        <strain evidence="25">NS2018</strain>
    </source>
</reference>
<dbReference type="GO" id="GO:0004674">
    <property type="term" value="F:protein serine/threonine kinase activity"/>
    <property type="evidence" value="ECO:0007669"/>
    <property type="project" value="UniProtKB-KW"/>
</dbReference>
<keyword evidence="26" id="KW-1185">Reference proteome</keyword>
<feature type="region of interest" description="Disordered" evidence="21">
    <location>
        <begin position="487"/>
        <end position="518"/>
    </location>
</feature>
<dbReference type="Proteomes" id="UP001168877">
    <property type="component" value="Unassembled WGS sequence"/>
</dbReference>
<dbReference type="CDD" id="cd06899">
    <property type="entry name" value="lectin_legume_LecRK_Arcelin_ConA"/>
    <property type="match status" value="1"/>
</dbReference>
<dbReference type="InterPro" id="IPR050528">
    <property type="entry name" value="L-type_Lectin-RKs"/>
</dbReference>
<evidence type="ECO:0000256" key="9">
    <source>
        <dbReference type="ARBA" id="ARBA00022692"/>
    </source>
</evidence>
<evidence type="ECO:0000256" key="21">
    <source>
        <dbReference type="SAM" id="MobiDB-lite"/>
    </source>
</evidence>
<comment type="similarity">
    <text evidence="3">In the N-terminal section; belongs to the leguminous lectin family.</text>
</comment>
<evidence type="ECO:0000256" key="7">
    <source>
        <dbReference type="ARBA" id="ARBA00022527"/>
    </source>
</evidence>
<keyword evidence="6" id="KW-1003">Cell membrane</keyword>
<keyword evidence="15 22" id="KW-1133">Transmembrane helix</keyword>
<evidence type="ECO:0000313" key="25">
    <source>
        <dbReference type="EMBL" id="KAK0587427.1"/>
    </source>
</evidence>
<evidence type="ECO:0000256" key="6">
    <source>
        <dbReference type="ARBA" id="ARBA00022475"/>
    </source>
</evidence>
<dbReference type="InterPro" id="IPR000719">
    <property type="entry name" value="Prot_kinase_dom"/>
</dbReference>
<evidence type="ECO:0000256" key="1">
    <source>
        <dbReference type="ARBA" id="ARBA00004236"/>
    </source>
</evidence>
<dbReference type="Pfam" id="PF00139">
    <property type="entry name" value="Lectin_legB"/>
    <property type="match status" value="1"/>
</dbReference>
<evidence type="ECO:0000259" key="23">
    <source>
        <dbReference type="Pfam" id="PF00069"/>
    </source>
</evidence>
<keyword evidence="17" id="KW-0675">Receptor</keyword>
<keyword evidence="12" id="KW-0547">Nucleotide-binding</keyword>
<dbReference type="AlphaFoldDB" id="A0AA39VP32"/>
<comment type="similarity">
    <text evidence="4">In the C-terminal section; belongs to the protein kinase superfamily. Ser/Thr protein kinase family.</text>
</comment>
<keyword evidence="8" id="KW-0808">Transferase</keyword>
<dbReference type="Gene3D" id="2.60.120.200">
    <property type="match status" value="1"/>
</dbReference>
<evidence type="ECO:0000256" key="17">
    <source>
        <dbReference type="ARBA" id="ARBA00023170"/>
    </source>
</evidence>
<dbReference type="InterPro" id="IPR013320">
    <property type="entry name" value="ConA-like_dom_sf"/>
</dbReference>
<dbReference type="Gene3D" id="1.10.510.10">
    <property type="entry name" value="Transferase(Phosphotransferase) domain 1"/>
    <property type="match status" value="1"/>
</dbReference>
<keyword evidence="14" id="KW-0067">ATP-binding</keyword>
<dbReference type="PROSITE" id="PS00307">
    <property type="entry name" value="LECTIN_LEGUME_BETA"/>
    <property type="match status" value="1"/>
</dbReference>
<organism evidence="25 26">
    <name type="scientific">Acer saccharum</name>
    <name type="common">Sugar maple</name>
    <dbReference type="NCBI Taxonomy" id="4024"/>
    <lineage>
        <taxon>Eukaryota</taxon>
        <taxon>Viridiplantae</taxon>
        <taxon>Streptophyta</taxon>
        <taxon>Embryophyta</taxon>
        <taxon>Tracheophyta</taxon>
        <taxon>Spermatophyta</taxon>
        <taxon>Magnoliopsida</taxon>
        <taxon>eudicotyledons</taxon>
        <taxon>Gunneridae</taxon>
        <taxon>Pentapetalae</taxon>
        <taxon>rosids</taxon>
        <taxon>malvids</taxon>
        <taxon>Sapindales</taxon>
        <taxon>Sapindaceae</taxon>
        <taxon>Hippocastanoideae</taxon>
        <taxon>Acereae</taxon>
        <taxon>Acer</taxon>
    </lineage>
</organism>
<accession>A0AA39VP32</accession>
<feature type="domain" description="Protein kinase" evidence="23">
    <location>
        <begin position="360"/>
        <end position="467"/>
    </location>
</feature>
<protein>
    <recommendedName>
        <fullName evidence="5">non-specific serine/threonine protein kinase</fullName>
        <ecNumber evidence="5">2.7.11.1</ecNumber>
    </recommendedName>
</protein>
<evidence type="ECO:0000256" key="15">
    <source>
        <dbReference type="ARBA" id="ARBA00022989"/>
    </source>
</evidence>
<dbReference type="GO" id="GO:0005886">
    <property type="term" value="C:plasma membrane"/>
    <property type="evidence" value="ECO:0007669"/>
    <property type="project" value="UniProtKB-SubCell"/>
</dbReference>
<evidence type="ECO:0000313" key="26">
    <source>
        <dbReference type="Proteomes" id="UP001168877"/>
    </source>
</evidence>